<proteinExistence type="predicted"/>
<reference evidence="1 2" key="2">
    <citation type="submission" date="2018-11" db="EMBL/GenBank/DDBJ databases">
        <authorList>
            <consortium name="Pathogen Informatics"/>
        </authorList>
    </citation>
    <scope>NUCLEOTIDE SEQUENCE [LARGE SCALE GENOMIC DNA]</scope>
    <source>
        <strain evidence="1 2">Egypt</strain>
    </source>
</reference>
<accession>A0A182ZZJ4</accession>
<dbReference type="Proteomes" id="UP000272942">
    <property type="component" value="Unassembled WGS sequence"/>
</dbReference>
<dbReference type="EMBL" id="UZAN01000348">
    <property type="protein sequence ID" value="VDP19085.1"/>
    <property type="molecule type" value="Genomic_DNA"/>
</dbReference>
<evidence type="ECO:0000313" key="2">
    <source>
        <dbReference type="Proteomes" id="UP000272942"/>
    </source>
</evidence>
<sequence length="156" mass="16753">MHGAVHTVPIVPAHALIRVLVHRHVHTTPDPVPAVLDPDQNTHDHDPTLILGRALALAQCLARVTVEAISHTHGHVRARAPARLHPIGKGVGVPIRIAVPGVVPQGHRVARVPTLARHHVRRLLVAGAGANILVIVRSVLNGTTRYASFTDSFDRL</sequence>
<dbReference type="AlphaFoldDB" id="A0A182ZZJ4"/>
<dbReference type="WBParaSite" id="ECPE_0000012801-mRNA-1">
    <property type="protein sequence ID" value="ECPE_0000012801-mRNA-1"/>
    <property type="gene ID" value="ECPE_0000012801"/>
</dbReference>
<keyword evidence="2" id="KW-1185">Reference proteome</keyword>
<evidence type="ECO:0000313" key="3">
    <source>
        <dbReference type="WBParaSite" id="ECPE_0000012801-mRNA-1"/>
    </source>
</evidence>
<name>A0A182ZZJ4_9TREM</name>
<reference evidence="3" key="1">
    <citation type="submission" date="2016-06" db="UniProtKB">
        <authorList>
            <consortium name="WormBaseParasite"/>
        </authorList>
    </citation>
    <scope>IDENTIFICATION</scope>
</reference>
<gene>
    <name evidence="1" type="ORF">ECPE_LOCUS129</name>
</gene>
<protein>
    <submittedName>
        <fullName evidence="3">Secreted protein</fullName>
    </submittedName>
</protein>
<organism evidence="3">
    <name type="scientific">Echinostoma caproni</name>
    <dbReference type="NCBI Taxonomy" id="27848"/>
    <lineage>
        <taxon>Eukaryota</taxon>
        <taxon>Metazoa</taxon>
        <taxon>Spiralia</taxon>
        <taxon>Lophotrochozoa</taxon>
        <taxon>Platyhelminthes</taxon>
        <taxon>Trematoda</taxon>
        <taxon>Digenea</taxon>
        <taxon>Plagiorchiida</taxon>
        <taxon>Echinostomata</taxon>
        <taxon>Echinostomatoidea</taxon>
        <taxon>Echinostomatidae</taxon>
        <taxon>Echinostoma</taxon>
    </lineage>
</organism>
<evidence type="ECO:0000313" key="1">
    <source>
        <dbReference type="EMBL" id="VDP19085.1"/>
    </source>
</evidence>